<evidence type="ECO:0008006" key="3">
    <source>
        <dbReference type="Google" id="ProtNLM"/>
    </source>
</evidence>
<dbReference type="Gene3D" id="2.40.50.140">
    <property type="entry name" value="Nucleic acid-binding proteins"/>
    <property type="match status" value="1"/>
</dbReference>
<keyword evidence="2" id="KW-1185">Reference proteome</keyword>
<feature type="non-terminal residue" evidence="1">
    <location>
        <position position="210"/>
    </location>
</feature>
<accession>A0ABQ7ZDM3</accession>
<name>A0ABQ7ZDM3_BRANA</name>
<dbReference type="Proteomes" id="UP000824890">
    <property type="component" value="Unassembled WGS sequence"/>
</dbReference>
<evidence type="ECO:0000313" key="1">
    <source>
        <dbReference type="EMBL" id="KAH0878330.1"/>
    </source>
</evidence>
<organism evidence="1 2">
    <name type="scientific">Brassica napus</name>
    <name type="common">Rape</name>
    <dbReference type="NCBI Taxonomy" id="3708"/>
    <lineage>
        <taxon>Eukaryota</taxon>
        <taxon>Viridiplantae</taxon>
        <taxon>Streptophyta</taxon>
        <taxon>Embryophyta</taxon>
        <taxon>Tracheophyta</taxon>
        <taxon>Spermatophyta</taxon>
        <taxon>Magnoliopsida</taxon>
        <taxon>eudicotyledons</taxon>
        <taxon>Gunneridae</taxon>
        <taxon>Pentapetalae</taxon>
        <taxon>rosids</taxon>
        <taxon>malvids</taxon>
        <taxon>Brassicales</taxon>
        <taxon>Brassicaceae</taxon>
        <taxon>Brassiceae</taxon>
        <taxon>Brassica</taxon>
    </lineage>
</organism>
<comment type="caution">
    <text evidence="1">The sequence shown here is derived from an EMBL/GenBank/DDBJ whole genome shotgun (WGS) entry which is preliminary data.</text>
</comment>
<reference evidence="1 2" key="1">
    <citation type="submission" date="2021-05" db="EMBL/GenBank/DDBJ databases">
        <title>Genome Assembly of Synthetic Allotetraploid Brassica napus Reveals Homoeologous Exchanges between Subgenomes.</title>
        <authorList>
            <person name="Davis J.T."/>
        </authorList>
    </citation>
    <scope>NUCLEOTIDE SEQUENCE [LARGE SCALE GENOMIC DNA]</scope>
    <source>
        <strain evidence="2">cv. Da-Ae</strain>
        <tissue evidence="1">Seedling</tissue>
    </source>
</reference>
<dbReference type="InterPro" id="IPR012340">
    <property type="entry name" value="NA-bd_OB-fold"/>
</dbReference>
<evidence type="ECO:0000313" key="2">
    <source>
        <dbReference type="Proteomes" id="UP000824890"/>
    </source>
</evidence>
<proteinExistence type="predicted"/>
<gene>
    <name evidence="1" type="ORF">HID58_065724</name>
</gene>
<sequence length="210" mass="23747">MALFFNDVVACLGWSFFLLMNSGHVLNVYLWDRDANEFYHKFTDSLQTPTDPLVTTVNTKRIGVNAPLGSCPYLEFLLRTMCLRPLSIYFGLYPSDSKICFRLAQNQGVAAMVNASEVTKVKTLTIREIFAFLKQEQAQVIINYRFNCIATIDNVVWDSSCYKIACSDCQTKVNRGLASLICPKCDNVNATKVARYRSEMLAYDKGKKAI</sequence>
<dbReference type="EMBL" id="JAGKQM010000015">
    <property type="protein sequence ID" value="KAH0878330.1"/>
    <property type="molecule type" value="Genomic_DNA"/>
</dbReference>
<dbReference type="SUPFAM" id="SSF50249">
    <property type="entry name" value="Nucleic acid-binding proteins"/>
    <property type="match status" value="1"/>
</dbReference>
<protein>
    <recommendedName>
        <fullName evidence="3">Replication factor A C-terminal domain-containing protein</fullName>
    </recommendedName>
</protein>